<proteinExistence type="inferred from homology"/>
<comment type="subcellular location">
    <subcellularLocation>
        <location evidence="1">Membrane</location>
        <topology evidence="1">Multi-pass membrane protein</topology>
    </subcellularLocation>
</comment>
<dbReference type="PANTHER" id="PTHR32089">
    <property type="entry name" value="METHYL-ACCEPTING CHEMOTAXIS PROTEIN MCPB"/>
    <property type="match status" value="1"/>
</dbReference>
<dbReference type="PROSITE" id="PS50111">
    <property type="entry name" value="CHEMOTAXIS_TRANSDUC_2"/>
    <property type="match status" value="1"/>
</dbReference>
<dbReference type="Proteomes" id="UP001150830">
    <property type="component" value="Unassembled WGS sequence"/>
</dbReference>
<protein>
    <submittedName>
        <fullName evidence="11">Methyl-accepting chemotaxis protein</fullName>
    </submittedName>
</protein>
<dbReference type="AlphaFoldDB" id="A0A9X3IT43"/>
<keyword evidence="4 8" id="KW-0472">Membrane</keyword>
<evidence type="ECO:0000256" key="8">
    <source>
        <dbReference type="SAM" id="Phobius"/>
    </source>
</evidence>
<keyword evidence="3 8" id="KW-1133">Transmembrane helix</keyword>
<evidence type="ECO:0000256" key="5">
    <source>
        <dbReference type="ARBA" id="ARBA00023224"/>
    </source>
</evidence>
<dbReference type="SUPFAM" id="SSF58104">
    <property type="entry name" value="Methyl-accepting chemotaxis protein (MCP) signaling domain"/>
    <property type="match status" value="1"/>
</dbReference>
<organism evidence="11 12">
    <name type="scientific">Parathalassolituus penaei</name>
    <dbReference type="NCBI Taxonomy" id="2997323"/>
    <lineage>
        <taxon>Bacteria</taxon>
        <taxon>Pseudomonadati</taxon>
        <taxon>Pseudomonadota</taxon>
        <taxon>Gammaproteobacteria</taxon>
        <taxon>Oceanospirillales</taxon>
        <taxon>Oceanospirillaceae</taxon>
        <taxon>Parathalassolituus</taxon>
    </lineage>
</organism>
<evidence type="ECO:0000259" key="9">
    <source>
        <dbReference type="PROSITE" id="PS50111"/>
    </source>
</evidence>
<dbReference type="EMBL" id="JAPNOA010000058">
    <property type="protein sequence ID" value="MCY0967087.1"/>
    <property type="molecule type" value="Genomic_DNA"/>
</dbReference>
<sequence length="612" mass="66967">MLSKLTGFRQSLLLLVVITTLGFTMLVGTALTAFRGQADASEQVAKINHELLELSNLHSGIVAVPMDTASTADIDRVRQEGLKYLDHLKLDGVHLASNITDSFNTWTDQVLKARTWRETIGIDDKTGFRADLAETMAVIKSSIFSHMRPQFDELVVAIDEMLVERTVESVNRVNEKQEALRTLVNYLGVNDEFDEILTDNESAMEKLQDAIMEYAGAHDQALAALAAIHDMIDQQESILNRELDAAHVAADAMVDRTRITILSTGIVVALVSGLLLLLIWRKATRTLGRTLKILELIAAGDLTQRMPESAERNDDFDRLGRAVNELTQRLGGVLGEVKRSSQTLQQHSAELDQVLNRQTRSSEETEQETRQVADAIQQVSDTVDGMAHALDETNRLSTQAQSATDKGGRVINTALGSLEHLSTMFDELQQQLDNLNASSSRVDGVTAMIGGLAEQTNLLALNAAIESARAGEAGRGFSVVADEVRALAEKTVNATGNINHIIQDMQAQLKQLLETMSQGRNQVNSSRKLGDEAIHEMQQIASLFSQVSERNRQQAASVDAIARTTRDNVSGLGRVVGKVADGTGGLRNIRQFSGNVVQHSSRLLDQTGQFRC</sequence>
<feature type="domain" description="HAMP" evidence="10">
    <location>
        <begin position="281"/>
        <end position="335"/>
    </location>
</feature>
<evidence type="ECO:0000256" key="4">
    <source>
        <dbReference type="ARBA" id="ARBA00023136"/>
    </source>
</evidence>
<dbReference type="CDD" id="cd06225">
    <property type="entry name" value="HAMP"/>
    <property type="match status" value="1"/>
</dbReference>
<evidence type="ECO:0000256" key="6">
    <source>
        <dbReference type="ARBA" id="ARBA00029447"/>
    </source>
</evidence>
<keyword evidence="12" id="KW-1185">Reference proteome</keyword>
<dbReference type="Pfam" id="PF00015">
    <property type="entry name" value="MCPsignal"/>
    <property type="match status" value="1"/>
</dbReference>
<evidence type="ECO:0000256" key="7">
    <source>
        <dbReference type="PROSITE-ProRule" id="PRU00284"/>
    </source>
</evidence>
<evidence type="ECO:0000313" key="12">
    <source>
        <dbReference type="Proteomes" id="UP001150830"/>
    </source>
</evidence>
<feature type="transmembrane region" description="Helical" evidence="8">
    <location>
        <begin position="12"/>
        <end position="34"/>
    </location>
</feature>
<dbReference type="GO" id="GO:0016020">
    <property type="term" value="C:membrane"/>
    <property type="evidence" value="ECO:0007669"/>
    <property type="project" value="UniProtKB-SubCell"/>
</dbReference>
<comment type="caution">
    <text evidence="11">The sequence shown here is derived from an EMBL/GenBank/DDBJ whole genome shotgun (WGS) entry which is preliminary data.</text>
</comment>
<reference evidence="11" key="1">
    <citation type="submission" date="2022-11" db="EMBL/GenBank/DDBJ databases">
        <title>Parathalassolutuus dongxingensis gen. nov., sp. nov., a novel member of family Oceanospirillaceae isolated from a coastal shrimp pond in Guangxi, China.</title>
        <authorList>
            <person name="Chen H."/>
        </authorList>
    </citation>
    <scope>NUCLEOTIDE SEQUENCE</scope>
    <source>
        <strain evidence="11">G-43</strain>
    </source>
</reference>
<dbReference type="SMART" id="SM00283">
    <property type="entry name" value="MA"/>
    <property type="match status" value="1"/>
</dbReference>
<dbReference type="RefSeq" id="WP_283175292.1">
    <property type="nucleotide sequence ID" value="NZ_JAPNOA010000058.1"/>
</dbReference>
<dbReference type="PROSITE" id="PS50885">
    <property type="entry name" value="HAMP"/>
    <property type="match status" value="1"/>
</dbReference>
<name>A0A9X3IT43_9GAMM</name>
<keyword evidence="2 8" id="KW-0812">Transmembrane</keyword>
<evidence type="ECO:0000259" key="10">
    <source>
        <dbReference type="PROSITE" id="PS50885"/>
    </source>
</evidence>
<accession>A0A9X3IT43</accession>
<dbReference type="SMART" id="SM00304">
    <property type="entry name" value="HAMP"/>
    <property type="match status" value="1"/>
</dbReference>
<dbReference type="PANTHER" id="PTHR32089:SF119">
    <property type="entry name" value="METHYL-ACCEPTING CHEMOTAXIS PROTEIN CTPL"/>
    <property type="match status" value="1"/>
</dbReference>
<dbReference type="InterPro" id="IPR004089">
    <property type="entry name" value="MCPsignal_dom"/>
</dbReference>
<evidence type="ECO:0000313" key="11">
    <source>
        <dbReference type="EMBL" id="MCY0967087.1"/>
    </source>
</evidence>
<dbReference type="GO" id="GO:0006935">
    <property type="term" value="P:chemotaxis"/>
    <property type="evidence" value="ECO:0007669"/>
    <property type="project" value="UniProtKB-ARBA"/>
</dbReference>
<evidence type="ECO:0000256" key="1">
    <source>
        <dbReference type="ARBA" id="ARBA00004141"/>
    </source>
</evidence>
<evidence type="ECO:0000256" key="3">
    <source>
        <dbReference type="ARBA" id="ARBA00022989"/>
    </source>
</evidence>
<gene>
    <name evidence="11" type="ORF">OUO13_18055</name>
</gene>
<feature type="domain" description="Methyl-accepting transducer" evidence="9">
    <location>
        <begin position="340"/>
        <end position="576"/>
    </location>
</feature>
<keyword evidence="5 7" id="KW-0807">Transducer</keyword>
<dbReference type="Gene3D" id="1.10.287.950">
    <property type="entry name" value="Methyl-accepting chemotaxis protein"/>
    <property type="match status" value="1"/>
</dbReference>
<evidence type="ECO:0000256" key="2">
    <source>
        <dbReference type="ARBA" id="ARBA00022692"/>
    </source>
</evidence>
<feature type="transmembrane region" description="Helical" evidence="8">
    <location>
        <begin position="259"/>
        <end position="280"/>
    </location>
</feature>
<comment type="similarity">
    <text evidence="6">Belongs to the methyl-accepting chemotaxis (MCP) protein family.</text>
</comment>
<dbReference type="GO" id="GO:0007165">
    <property type="term" value="P:signal transduction"/>
    <property type="evidence" value="ECO:0007669"/>
    <property type="project" value="UniProtKB-KW"/>
</dbReference>
<dbReference type="InterPro" id="IPR003660">
    <property type="entry name" value="HAMP_dom"/>
</dbReference>